<dbReference type="Pfam" id="PF07676">
    <property type="entry name" value="PD40"/>
    <property type="match status" value="3"/>
</dbReference>
<evidence type="ECO:0000256" key="4">
    <source>
        <dbReference type="PROSITE-ProRule" id="PRU00473"/>
    </source>
</evidence>
<keyword evidence="3" id="KW-0998">Cell outer membrane</keyword>
<dbReference type="Gene3D" id="3.30.1330.60">
    <property type="entry name" value="OmpA-like domain"/>
    <property type="match status" value="1"/>
</dbReference>
<dbReference type="Gene3D" id="1.25.40.10">
    <property type="entry name" value="Tetratricopeptide repeat domain"/>
    <property type="match status" value="1"/>
</dbReference>
<comment type="subcellular location">
    <subcellularLocation>
        <location evidence="1">Cell outer membrane</location>
    </subcellularLocation>
</comment>
<accession>A0A1G6L2D3</accession>
<protein>
    <submittedName>
        <fullName evidence="7">WD40-like Beta Propeller Repeat</fullName>
    </submittedName>
</protein>
<feature type="domain" description="OmpA-like" evidence="6">
    <location>
        <begin position="627"/>
        <end position="749"/>
    </location>
</feature>
<dbReference type="EMBL" id="FMYP01000028">
    <property type="protein sequence ID" value="SDC37500.1"/>
    <property type="molecule type" value="Genomic_DNA"/>
</dbReference>
<dbReference type="InterPro" id="IPR011659">
    <property type="entry name" value="WD40"/>
</dbReference>
<dbReference type="STRING" id="1640674.SAMN05216323_102838"/>
<evidence type="ECO:0000259" key="6">
    <source>
        <dbReference type="PROSITE" id="PS51123"/>
    </source>
</evidence>
<dbReference type="SUPFAM" id="SSF48452">
    <property type="entry name" value="TPR-like"/>
    <property type="match status" value="1"/>
</dbReference>
<keyword evidence="8" id="KW-1185">Reference proteome</keyword>
<dbReference type="InterPro" id="IPR006664">
    <property type="entry name" value="OMP_bac"/>
</dbReference>
<gene>
    <name evidence="7" type="ORF">SAMN05216323_102838</name>
</gene>
<evidence type="ECO:0000256" key="1">
    <source>
        <dbReference type="ARBA" id="ARBA00004442"/>
    </source>
</evidence>
<dbReference type="RefSeq" id="WP_092438078.1">
    <property type="nucleotide sequence ID" value="NZ_FMYP01000028.1"/>
</dbReference>
<dbReference type="OrthoDB" id="1488841at2"/>
<dbReference type="Proteomes" id="UP000199452">
    <property type="component" value="Unassembled WGS sequence"/>
</dbReference>
<sequence>MLNLKKTLVKRFRYLYILLALLMMTPSVSSAQVKATLDTALFKVKARKATSLFEKTAYAKAIQLYEELSTAGYLPDSLQRNLGIAYYKIVDMGKAEPIFKKLVATPSATAPDYYYYSKILKFNGKYDEADVWLDKYLALNATDQSAQNQKASAPYIKQLLEKERYLIAEVPFNSINSDFGAVPYGDQLIFASARPNQDLIKYEDSWKQTPYFALYTVPQNADTTLPTHFMWKLSTIYHDGPVCLNQEQTEMFVTRNNYRYLLPRKDKEGVNNLKIHYTKRSTDGSWGTLVELPFNSDSYSCGHAALSPDGKTLYFSSNMPGGYGVTDIYAITRSDSGWSAPHNLGSDINTEGDEMFPFVGANGLLYFSSNGHKGIGGLDVFVARLGKNGHYTVKNMGYPLNGNADDFSFYLRPDEKTGYFASNRQGGKGDDDIYAFTITDAISFALELQGTTADIDTKDWLTQATVTLKANNPSEAEKVETGDNHSFRFELEPEMTYTITAARQGYTPVSIPVNPSTMPIVSGVISVPMELRKVDEWGVYGNVYLKPSMEIVPEVKVRIEKMDKTVIGDITTEGEIGFRQRLEPETNYVLVFEKKGFLTKRVDYSTKGRRPSYININEIVEIAIEKVELNKTIEIPNIYYDLGKWNIRPDAAIELDKVVQFLTDNPDIKVELASHTDSRGSSQANQTLSQKRAVSAVEYIVKKGGISADRITAKGYGESKLKNQCADGVKCSELEHQQNRRTDIRIVSF</sequence>
<evidence type="ECO:0000313" key="7">
    <source>
        <dbReference type="EMBL" id="SDC37500.1"/>
    </source>
</evidence>
<keyword evidence="2 4" id="KW-0472">Membrane</keyword>
<dbReference type="Gene3D" id="2.60.40.1120">
    <property type="entry name" value="Carboxypeptidase-like, regulatory domain"/>
    <property type="match status" value="1"/>
</dbReference>
<feature type="chain" id="PRO_5011528678" evidence="5">
    <location>
        <begin position="32"/>
        <end position="749"/>
    </location>
</feature>
<dbReference type="PANTHER" id="PTHR30329">
    <property type="entry name" value="STATOR ELEMENT OF FLAGELLAR MOTOR COMPLEX"/>
    <property type="match status" value="1"/>
</dbReference>
<dbReference type="CDD" id="cd07185">
    <property type="entry name" value="OmpA_C-like"/>
    <property type="match status" value="1"/>
</dbReference>
<dbReference type="AlphaFoldDB" id="A0A1G6L2D3"/>
<dbReference type="InterPro" id="IPR050330">
    <property type="entry name" value="Bact_OuterMem_StrucFunc"/>
</dbReference>
<evidence type="ECO:0000256" key="3">
    <source>
        <dbReference type="ARBA" id="ARBA00023237"/>
    </source>
</evidence>
<name>A0A1G6L2D3_9BACT</name>
<dbReference type="SUPFAM" id="SSF103088">
    <property type="entry name" value="OmpA-like"/>
    <property type="match status" value="1"/>
</dbReference>
<dbReference type="InterPro" id="IPR036737">
    <property type="entry name" value="OmpA-like_sf"/>
</dbReference>
<evidence type="ECO:0000313" key="8">
    <source>
        <dbReference type="Proteomes" id="UP000199452"/>
    </source>
</evidence>
<organism evidence="7 8">
    <name type="scientific">Williamwhitmania taraxaci</name>
    <dbReference type="NCBI Taxonomy" id="1640674"/>
    <lineage>
        <taxon>Bacteria</taxon>
        <taxon>Pseudomonadati</taxon>
        <taxon>Bacteroidota</taxon>
        <taxon>Bacteroidia</taxon>
        <taxon>Bacteroidales</taxon>
        <taxon>Williamwhitmaniaceae</taxon>
        <taxon>Williamwhitmania</taxon>
    </lineage>
</organism>
<dbReference type="PRINTS" id="PR01021">
    <property type="entry name" value="OMPADOMAIN"/>
</dbReference>
<dbReference type="PANTHER" id="PTHR30329:SF21">
    <property type="entry name" value="LIPOPROTEIN YIAD-RELATED"/>
    <property type="match status" value="1"/>
</dbReference>
<dbReference type="InterPro" id="IPR006665">
    <property type="entry name" value="OmpA-like"/>
</dbReference>
<dbReference type="Pfam" id="PF00691">
    <property type="entry name" value="OmpA"/>
    <property type="match status" value="1"/>
</dbReference>
<proteinExistence type="predicted"/>
<feature type="signal peptide" evidence="5">
    <location>
        <begin position="1"/>
        <end position="31"/>
    </location>
</feature>
<dbReference type="InterPro" id="IPR011990">
    <property type="entry name" value="TPR-like_helical_dom_sf"/>
</dbReference>
<dbReference type="GO" id="GO:0009279">
    <property type="term" value="C:cell outer membrane"/>
    <property type="evidence" value="ECO:0007669"/>
    <property type="project" value="UniProtKB-SubCell"/>
</dbReference>
<keyword evidence="5" id="KW-0732">Signal</keyword>
<dbReference type="SUPFAM" id="SSF82171">
    <property type="entry name" value="DPP6 N-terminal domain-like"/>
    <property type="match status" value="1"/>
</dbReference>
<dbReference type="PROSITE" id="PS51123">
    <property type="entry name" value="OMPA_2"/>
    <property type="match status" value="1"/>
</dbReference>
<reference evidence="7 8" key="1">
    <citation type="submission" date="2016-09" db="EMBL/GenBank/DDBJ databases">
        <authorList>
            <person name="Capua I."/>
            <person name="De Benedictis P."/>
            <person name="Joannis T."/>
            <person name="Lombin L.H."/>
            <person name="Cattoli G."/>
        </authorList>
    </citation>
    <scope>NUCLEOTIDE SEQUENCE [LARGE SCALE GENOMIC DNA]</scope>
    <source>
        <strain evidence="7 8">A7P-90m</strain>
    </source>
</reference>
<evidence type="ECO:0000256" key="5">
    <source>
        <dbReference type="SAM" id="SignalP"/>
    </source>
</evidence>
<evidence type="ECO:0000256" key="2">
    <source>
        <dbReference type="ARBA" id="ARBA00023136"/>
    </source>
</evidence>